<gene>
    <name evidence="1" type="ORF">DI586_07020</name>
</gene>
<dbReference type="AlphaFoldDB" id="A0A2W5HBB3"/>
<dbReference type="SUPFAM" id="SSF48452">
    <property type="entry name" value="TPR-like"/>
    <property type="match status" value="1"/>
</dbReference>
<dbReference type="Proteomes" id="UP000249739">
    <property type="component" value="Unassembled WGS sequence"/>
</dbReference>
<dbReference type="EMBL" id="QFOT01000072">
    <property type="protein sequence ID" value="PZP55376.1"/>
    <property type="molecule type" value="Genomic_DNA"/>
</dbReference>
<evidence type="ECO:0000313" key="1">
    <source>
        <dbReference type="EMBL" id="PZP55376.1"/>
    </source>
</evidence>
<protein>
    <submittedName>
        <fullName evidence="1">Peptidase M48 family protein</fullName>
    </submittedName>
</protein>
<comment type="caution">
    <text evidence="1">The sequence shown here is derived from an EMBL/GenBank/DDBJ whole genome shotgun (WGS) entry which is preliminary data.</text>
</comment>
<reference evidence="1 2" key="1">
    <citation type="submission" date="2017-08" db="EMBL/GenBank/DDBJ databases">
        <title>Infants hospitalized years apart are colonized by the same room-sourced microbial strains.</title>
        <authorList>
            <person name="Brooks B."/>
            <person name="Olm M.R."/>
            <person name="Firek B.A."/>
            <person name="Baker R."/>
            <person name="Thomas B.C."/>
            <person name="Morowitz M.J."/>
            <person name="Banfield J.F."/>
        </authorList>
    </citation>
    <scope>NUCLEOTIDE SEQUENCE [LARGE SCALE GENOMIC DNA]</scope>
    <source>
        <strain evidence="1">S2_006_000_R2_64</strain>
    </source>
</reference>
<dbReference type="Gene3D" id="1.25.40.10">
    <property type="entry name" value="Tetratricopeptide repeat domain"/>
    <property type="match status" value="1"/>
</dbReference>
<sequence length="267" mass="29643">GAQINPTGIVTFLTKLSSEELLPTSQQSQFMRSHPLSRDRIDILRSKVETSPLDKKPLPAEWSDQYQRTKAKLMGFVTPQQVTYTYKSTDNGIPSLYARAISAYRMSHLKEALILTDQLLAKEPSNPYFLELKGQMLYEFGRARDSLSPYEKALAAKPSAGLIRIAYAQSLIDTAGKSPAMLDKAIEQLKRAQLDEPRTSRVKRLLATAYGKKGDETRARVYLAEEALMQGRKSQAVSMAKSAMAGLPKNSPEYLRAQDVVASVDGL</sequence>
<organism evidence="1 2">
    <name type="scientific">Micavibrio aeruginosavorus</name>
    <dbReference type="NCBI Taxonomy" id="349221"/>
    <lineage>
        <taxon>Bacteria</taxon>
        <taxon>Pseudomonadati</taxon>
        <taxon>Bdellovibrionota</taxon>
        <taxon>Bdellovibrionia</taxon>
        <taxon>Bdellovibrionales</taxon>
        <taxon>Pseudobdellovibrionaceae</taxon>
        <taxon>Micavibrio</taxon>
    </lineage>
</organism>
<evidence type="ECO:0000313" key="2">
    <source>
        <dbReference type="Proteomes" id="UP000249739"/>
    </source>
</evidence>
<dbReference type="InterPro" id="IPR011990">
    <property type="entry name" value="TPR-like_helical_dom_sf"/>
</dbReference>
<proteinExistence type="predicted"/>
<name>A0A2W5HBB3_9BACT</name>
<dbReference type="Pfam" id="PF13432">
    <property type="entry name" value="TPR_16"/>
    <property type="match status" value="1"/>
</dbReference>
<feature type="non-terminal residue" evidence="1">
    <location>
        <position position="1"/>
    </location>
</feature>
<accession>A0A2W5HBB3</accession>